<protein>
    <submittedName>
        <fullName evidence="3">Regulatory protein AfsR</fullName>
    </submittedName>
</protein>
<dbReference type="AlphaFoldDB" id="A0A517X1J6"/>
<dbReference type="SMART" id="SM00028">
    <property type="entry name" value="TPR"/>
    <property type="match status" value="6"/>
</dbReference>
<dbReference type="RefSeq" id="WP_145179170.1">
    <property type="nucleotide sequence ID" value="NZ_CP037422.1"/>
</dbReference>
<dbReference type="InterPro" id="IPR027417">
    <property type="entry name" value="P-loop_NTPase"/>
</dbReference>
<dbReference type="InterPro" id="IPR002182">
    <property type="entry name" value="NB-ARC"/>
</dbReference>
<dbReference type="InterPro" id="IPR000157">
    <property type="entry name" value="TIR_dom"/>
</dbReference>
<name>A0A517X1J6_9PLAN</name>
<organism evidence="3 4">
    <name type="scientific">Gimesia aquarii</name>
    <dbReference type="NCBI Taxonomy" id="2527964"/>
    <lineage>
        <taxon>Bacteria</taxon>
        <taxon>Pseudomonadati</taxon>
        <taxon>Planctomycetota</taxon>
        <taxon>Planctomycetia</taxon>
        <taxon>Planctomycetales</taxon>
        <taxon>Planctomycetaceae</taxon>
        <taxon>Gimesia</taxon>
    </lineage>
</organism>
<evidence type="ECO:0000259" key="2">
    <source>
        <dbReference type="SMART" id="SM00255"/>
    </source>
</evidence>
<dbReference type="OrthoDB" id="264998at2"/>
<dbReference type="PANTHER" id="PTHR46082:SF6">
    <property type="entry name" value="AAA+ ATPASE DOMAIN-CONTAINING PROTEIN-RELATED"/>
    <property type="match status" value="1"/>
</dbReference>
<accession>A0A517X1J6</accession>
<dbReference type="Pfam" id="PF25000">
    <property type="entry name" value="DUF7779"/>
    <property type="match status" value="1"/>
</dbReference>
<dbReference type="InterPro" id="IPR053137">
    <property type="entry name" value="NLR-like"/>
</dbReference>
<dbReference type="EMBL" id="CP037422">
    <property type="protein sequence ID" value="QDU11369.1"/>
    <property type="molecule type" value="Genomic_DNA"/>
</dbReference>
<keyword evidence="4" id="KW-1185">Reference proteome</keyword>
<keyword evidence="1" id="KW-0802">TPR repeat</keyword>
<reference evidence="3 4" key="1">
    <citation type="submission" date="2019-03" db="EMBL/GenBank/DDBJ databases">
        <title>Deep-cultivation of Planctomycetes and their phenomic and genomic characterization uncovers novel biology.</title>
        <authorList>
            <person name="Wiegand S."/>
            <person name="Jogler M."/>
            <person name="Boedeker C."/>
            <person name="Pinto D."/>
            <person name="Vollmers J."/>
            <person name="Rivas-Marin E."/>
            <person name="Kohn T."/>
            <person name="Peeters S.H."/>
            <person name="Heuer A."/>
            <person name="Rast P."/>
            <person name="Oberbeckmann S."/>
            <person name="Bunk B."/>
            <person name="Jeske O."/>
            <person name="Meyerdierks A."/>
            <person name="Storesund J.E."/>
            <person name="Kallscheuer N."/>
            <person name="Luecker S."/>
            <person name="Lage O.M."/>
            <person name="Pohl T."/>
            <person name="Merkel B.J."/>
            <person name="Hornburger P."/>
            <person name="Mueller R.-W."/>
            <person name="Bruemmer F."/>
            <person name="Labrenz M."/>
            <person name="Spormann A.M."/>
            <person name="Op den Camp H."/>
            <person name="Overmann J."/>
            <person name="Amann R."/>
            <person name="Jetten M.S.M."/>
            <person name="Mascher T."/>
            <person name="Medema M.H."/>
            <person name="Devos D.P."/>
            <person name="Kaster A.-K."/>
            <person name="Ovreas L."/>
            <person name="Rohde M."/>
            <person name="Galperin M.Y."/>
            <person name="Jogler C."/>
        </authorList>
    </citation>
    <scope>NUCLEOTIDE SEQUENCE [LARGE SCALE GENOMIC DNA]</scope>
    <source>
        <strain evidence="3 4">V202</strain>
    </source>
</reference>
<dbReference type="GO" id="GO:0043531">
    <property type="term" value="F:ADP binding"/>
    <property type="evidence" value="ECO:0007669"/>
    <property type="project" value="InterPro"/>
</dbReference>
<gene>
    <name evidence="3" type="primary">afsR</name>
    <name evidence="3" type="ORF">V202x_47900</name>
</gene>
<sequence length="854" mass="97828">MSHQMIKWDFFIAHAGSDKEIAKQFYDGLQNHSQVFLDSKSLILGDDWDIALSKAQKQSLITVVLISSKTGAAYYQREEIAAAIAYARKNPNGHRIIPIYLDDECRESNEIPYGLRLKHSLIISENCTIQTAISKLIEVLKFLKNVDKKISDQDLSSSSVAKNELLKVFDVPFRENPLFTGRDEELQKLRERLISGKKAALTQAIRGLGGIGKTQLAVKYAYLYQYEYEHVFWVQLSNKFSKSDEGSIAEETEPKLQIVNSYVELCQKLRVPFDDSQPQTAIYAFQQWMEQNPNWLLIFDNADDPKLLKSFLPPQPQGHIILTSRAHTFDSLGILKPIEVEKLPLNEATDFLIERIARELEDSEKDFAEQLAKELDGLPLALEQAGAYIHESSLTFKRYLENYQRSKLDLLAKQKPVLGEYPKSVQTTWSMNFEAIRQQSEATADLLRFSAFLAPDAIPHELIAEGASFLGDSIHKFIRQFEDPMLAVVELLQPLANYSLINLAPGEEEFSIHRLVQEVMKAEVRSENEEQKWIVRVVNAMNAIYPHPDFSNWSTCRRFTLQCLVATGYIEQLKIETEYSGELLCKYGRFLCDIGEYLEANSLFLQALEICHSVLEEDHPLFGTSLNDLASTYMIQGRFTDAKPLLLQAIKIRRSVFGENHTSYAQSIHDLAYLYFCQKRCVDAEELYLQAIDIYRSVLGENHHYFAASLHNLARVYISQKRYAEAEQFFLQAMEIRRTALGERHPDFALSLNDLAVYYKSQGRFSDAEELYLQAKDIYQTVLGITHPHFAVTINNLANLFMDQGRYDEAAQNYLQTINILKLTFGPEHPDTKIVIKNYEQLKEKQSGCDKQAQ</sequence>
<dbReference type="Pfam" id="PF00931">
    <property type="entry name" value="NB-ARC"/>
    <property type="match status" value="1"/>
</dbReference>
<dbReference type="SUPFAM" id="SSF52540">
    <property type="entry name" value="P-loop containing nucleoside triphosphate hydrolases"/>
    <property type="match status" value="1"/>
</dbReference>
<dbReference type="Proteomes" id="UP000318384">
    <property type="component" value="Chromosome"/>
</dbReference>
<dbReference type="Pfam" id="PF13676">
    <property type="entry name" value="TIR_2"/>
    <property type="match status" value="1"/>
</dbReference>
<dbReference type="Pfam" id="PF13374">
    <property type="entry name" value="TPR_10"/>
    <property type="match status" value="2"/>
</dbReference>
<dbReference type="Pfam" id="PF13424">
    <property type="entry name" value="TPR_12"/>
    <property type="match status" value="2"/>
</dbReference>
<dbReference type="InterPro" id="IPR011990">
    <property type="entry name" value="TPR-like_helical_dom_sf"/>
</dbReference>
<dbReference type="SUPFAM" id="SSF48452">
    <property type="entry name" value="TPR-like"/>
    <property type="match status" value="2"/>
</dbReference>
<dbReference type="PROSITE" id="PS50005">
    <property type="entry name" value="TPR"/>
    <property type="match status" value="1"/>
</dbReference>
<dbReference type="Gene3D" id="3.40.50.300">
    <property type="entry name" value="P-loop containing nucleotide triphosphate hydrolases"/>
    <property type="match status" value="1"/>
</dbReference>
<dbReference type="SUPFAM" id="SSF52200">
    <property type="entry name" value="Toll/Interleukin receptor TIR domain"/>
    <property type="match status" value="1"/>
</dbReference>
<dbReference type="GO" id="GO:0007165">
    <property type="term" value="P:signal transduction"/>
    <property type="evidence" value="ECO:0007669"/>
    <property type="project" value="InterPro"/>
</dbReference>
<evidence type="ECO:0000313" key="3">
    <source>
        <dbReference type="EMBL" id="QDU11369.1"/>
    </source>
</evidence>
<proteinExistence type="predicted"/>
<dbReference type="Gene3D" id="1.25.40.10">
    <property type="entry name" value="Tetratricopeptide repeat domain"/>
    <property type="match status" value="2"/>
</dbReference>
<feature type="repeat" description="TPR" evidence="1">
    <location>
        <begin position="707"/>
        <end position="740"/>
    </location>
</feature>
<dbReference type="InterPro" id="IPR035897">
    <property type="entry name" value="Toll_tir_struct_dom_sf"/>
</dbReference>
<dbReference type="InterPro" id="IPR056681">
    <property type="entry name" value="DUF7779"/>
</dbReference>
<evidence type="ECO:0000313" key="4">
    <source>
        <dbReference type="Proteomes" id="UP000318384"/>
    </source>
</evidence>
<dbReference type="Gene3D" id="3.40.50.10140">
    <property type="entry name" value="Toll/interleukin-1 receptor homology (TIR) domain"/>
    <property type="match status" value="1"/>
</dbReference>
<feature type="domain" description="TIR" evidence="2">
    <location>
        <begin position="7"/>
        <end position="153"/>
    </location>
</feature>
<dbReference type="SMART" id="SM00255">
    <property type="entry name" value="TIR"/>
    <property type="match status" value="1"/>
</dbReference>
<dbReference type="InterPro" id="IPR019734">
    <property type="entry name" value="TPR_rpt"/>
</dbReference>
<evidence type="ECO:0000256" key="1">
    <source>
        <dbReference type="PROSITE-ProRule" id="PRU00339"/>
    </source>
</evidence>
<dbReference type="PANTHER" id="PTHR46082">
    <property type="entry name" value="ATP/GTP-BINDING PROTEIN-RELATED"/>
    <property type="match status" value="1"/>
</dbReference>